<evidence type="ECO:0000313" key="3">
    <source>
        <dbReference type="Proteomes" id="UP000196074"/>
    </source>
</evidence>
<accession>A0A1Y4R002</accession>
<organism evidence="2 3">
    <name type="scientific">Enterococcus cecorum</name>
    <dbReference type="NCBI Taxonomy" id="44008"/>
    <lineage>
        <taxon>Bacteria</taxon>
        <taxon>Bacillati</taxon>
        <taxon>Bacillota</taxon>
        <taxon>Bacilli</taxon>
        <taxon>Lactobacillales</taxon>
        <taxon>Enterococcaceae</taxon>
        <taxon>Enterococcus</taxon>
    </lineage>
</organism>
<evidence type="ECO:0000313" key="2">
    <source>
        <dbReference type="EMBL" id="OUQ10072.1"/>
    </source>
</evidence>
<keyword evidence="1" id="KW-0472">Membrane</keyword>
<comment type="caution">
    <text evidence="2">The sequence shown here is derived from an EMBL/GenBank/DDBJ whole genome shotgun (WGS) entry which is preliminary data.</text>
</comment>
<protein>
    <submittedName>
        <fullName evidence="2">Uncharacterized protein</fullName>
    </submittedName>
</protein>
<reference evidence="3" key="1">
    <citation type="submission" date="2017-04" db="EMBL/GenBank/DDBJ databases">
        <title>Function of individual gut microbiota members based on whole genome sequencing of pure cultures obtained from chicken caecum.</title>
        <authorList>
            <person name="Medvecky M."/>
            <person name="Cejkova D."/>
            <person name="Polansky O."/>
            <person name="Karasova D."/>
            <person name="Kubasova T."/>
            <person name="Cizek A."/>
            <person name="Rychlik I."/>
        </authorList>
    </citation>
    <scope>NUCLEOTIDE SEQUENCE [LARGE SCALE GENOMIC DNA]</scope>
    <source>
        <strain evidence="3">An144</strain>
    </source>
</reference>
<evidence type="ECO:0000256" key="1">
    <source>
        <dbReference type="SAM" id="Phobius"/>
    </source>
</evidence>
<proteinExistence type="predicted"/>
<name>A0A1Y4R002_9ENTE</name>
<dbReference type="Proteomes" id="UP000196074">
    <property type="component" value="Unassembled WGS sequence"/>
</dbReference>
<keyword evidence="1" id="KW-0812">Transmembrane</keyword>
<dbReference type="AlphaFoldDB" id="A0A1Y4R002"/>
<dbReference type="EMBL" id="NFLC01000013">
    <property type="protein sequence ID" value="OUQ10072.1"/>
    <property type="molecule type" value="Genomic_DNA"/>
</dbReference>
<gene>
    <name evidence="2" type="ORF">B5E88_07700</name>
</gene>
<dbReference type="RefSeq" id="WP_087215184.1">
    <property type="nucleotide sequence ID" value="NZ_CP144490.1"/>
</dbReference>
<sequence>MAYLIPFPVVFLLGYFVCIHKNRQKRLYLFKKIFYHIHLIASKKDFSEDDKQLLMVVTNYFGYQMDYQSVRKELPIIYIYDKELFEMCYLYESLKPKRIIDILANKKFPTIEQMKDYSKLFEKK</sequence>
<keyword evidence="1" id="KW-1133">Transmembrane helix</keyword>
<feature type="transmembrane region" description="Helical" evidence="1">
    <location>
        <begin position="6"/>
        <end position="22"/>
    </location>
</feature>